<proteinExistence type="inferred from homology"/>
<evidence type="ECO:0000313" key="7">
    <source>
        <dbReference type="Proteomes" id="UP000749471"/>
    </source>
</evidence>
<evidence type="ECO:0000256" key="1">
    <source>
        <dbReference type="ARBA" id="ARBA00022676"/>
    </source>
</evidence>
<organism evidence="6 7">
    <name type="scientific">Tissierella simiarum</name>
    <dbReference type="NCBI Taxonomy" id="2841534"/>
    <lineage>
        <taxon>Bacteria</taxon>
        <taxon>Bacillati</taxon>
        <taxon>Bacillota</taxon>
        <taxon>Tissierellia</taxon>
        <taxon>Tissierellales</taxon>
        <taxon>Tissierellaceae</taxon>
        <taxon>Tissierella</taxon>
    </lineage>
</organism>
<dbReference type="InterPro" id="IPR034714">
    <property type="entry name" value="TagA_TarA"/>
</dbReference>
<comment type="pathway">
    <text evidence="5">Cell wall biogenesis; teichoic acid biosynthesis.</text>
</comment>
<comment type="function">
    <text evidence="5">Catalyzes the conversion of GlcNAc-PP-undecaprenol into ManNAc-GlcNAc-PP-undecaprenol, the first committed lipid intermediate in the de novo synthesis of teichoic acid.</text>
</comment>
<keyword evidence="7" id="KW-1185">Reference proteome</keyword>
<gene>
    <name evidence="6" type="ORF">KQI42_10795</name>
</gene>
<keyword evidence="2 5" id="KW-0808">Transferase</keyword>
<protein>
    <recommendedName>
        <fullName evidence="5">N-acetylglucosaminyldiphosphoundecaprenol N-acetyl-beta-D-mannosaminyltransferase</fullName>
        <ecNumber evidence="5">2.4.1.187</ecNumber>
    </recommendedName>
    <alternativeName>
        <fullName evidence="5">N-acetylmannosaminyltransferase</fullName>
    </alternativeName>
    <alternativeName>
        <fullName evidence="5">UDP-N-acetylmannosamine transferase</fullName>
    </alternativeName>
    <alternativeName>
        <fullName evidence="5">UDP-N-acetylmannosamine:N-acetylglucosaminyl pyrophosphorylundecaprenol N-acetylmannosaminyltransferase</fullName>
    </alternativeName>
</protein>
<dbReference type="Proteomes" id="UP000749471">
    <property type="component" value="Unassembled WGS sequence"/>
</dbReference>
<name>A0ABS6E6G1_9FIRM</name>
<dbReference type="PANTHER" id="PTHR34136:SF1">
    <property type="entry name" value="UDP-N-ACETYL-D-MANNOSAMINURONIC ACID TRANSFERASE"/>
    <property type="match status" value="1"/>
</dbReference>
<evidence type="ECO:0000313" key="6">
    <source>
        <dbReference type="EMBL" id="MBU5438500.1"/>
    </source>
</evidence>
<reference evidence="6 7" key="1">
    <citation type="submission" date="2021-06" db="EMBL/GenBank/DDBJ databases">
        <authorList>
            <person name="Sun Q."/>
            <person name="Li D."/>
        </authorList>
    </citation>
    <scope>NUCLEOTIDE SEQUENCE [LARGE SCALE GENOMIC DNA]</scope>
    <source>
        <strain evidence="6 7">MSJ-40</strain>
    </source>
</reference>
<dbReference type="InterPro" id="IPR004629">
    <property type="entry name" value="WecG_TagA_CpsF"/>
</dbReference>
<evidence type="ECO:0000256" key="4">
    <source>
        <dbReference type="ARBA" id="ARBA00023316"/>
    </source>
</evidence>
<comment type="similarity">
    <text evidence="5">Belongs to the glycosyltransferase 26 family. TagA/TarA subfamily.</text>
</comment>
<dbReference type="RefSeq" id="WP_216519650.1">
    <property type="nucleotide sequence ID" value="NZ_JAHLPM010000008.1"/>
</dbReference>
<dbReference type="EC" id="2.4.1.187" evidence="5"/>
<comment type="caution">
    <text evidence="6">The sequence shown here is derived from an EMBL/GenBank/DDBJ whole genome shotgun (WGS) entry which is preliminary data.</text>
</comment>
<dbReference type="EMBL" id="JAHLPM010000008">
    <property type="protein sequence ID" value="MBU5438500.1"/>
    <property type="molecule type" value="Genomic_DNA"/>
</dbReference>
<dbReference type="PANTHER" id="PTHR34136">
    <property type="match status" value="1"/>
</dbReference>
<keyword evidence="1 5" id="KW-0328">Glycosyltransferase</keyword>
<dbReference type="HAMAP" id="MF_02070">
    <property type="entry name" value="TagA_TarA"/>
    <property type="match status" value="1"/>
</dbReference>
<evidence type="ECO:0000256" key="2">
    <source>
        <dbReference type="ARBA" id="ARBA00022679"/>
    </source>
</evidence>
<accession>A0ABS6E6G1</accession>
<dbReference type="CDD" id="cd06533">
    <property type="entry name" value="Glyco_transf_WecG_TagA"/>
    <property type="match status" value="1"/>
</dbReference>
<sequence length="251" mass="28351">MDSIKIFGVKVYNTTLEDATTEVGEYLKGDQLRAIYTPNTEIVMAAKDDESLRNLLNKGDLIIPDGIGLIYGSRIKKKPLKERVTGFDLSIKMLNIANEKGYSLYLLGGKDGVAKTASENIIKTYPNIRIAGYHNGYFKGSHIDRKDHEEEMAIIEDINNVDPDIIFVGLGFPKQEIWIDTNKDRIKGRVIIGNGGVMDILSGNAKRAPKVFQKLGLEWFYRLVKEPSRIKRQMVLPKFMLTVLFRKGVIE</sequence>
<dbReference type="NCBIfam" id="TIGR00696">
    <property type="entry name" value="wecG_tagA_cpsF"/>
    <property type="match status" value="1"/>
</dbReference>
<comment type="catalytic activity">
    <reaction evidence="5">
        <text>UDP-N-acetyl-alpha-D-mannosamine + N-acetyl-alpha-D-glucosaminyl-di-trans,octa-cis-undecaprenyl diphosphate = N-acetyl-beta-D-mannosaminyl-(1-&gt;4)-N-acetyl-alpha-D-glucosaminyl di-trans,octa-cis-undecaprenyl diphosphate + UDP + H(+)</text>
        <dbReference type="Rhea" id="RHEA:16053"/>
        <dbReference type="ChEBI" id="CHEBI:15378"/>
        <dbReference type="ChEBI" id="CHEBI:58223"/>
        <dbReference type="ChEBI" id="CHEBI:62959"/>
        <dbReference type="ChEBI" id="CHEBI:68623"/>
        <dbReference type="ChEBI" id="CHEBI:132210"/>
        <dbReference type="EC" id="2.4.1.187"/>
    </reaction>
</comment>
<evidence type="ECO:0000256" key="5">
    <source>
        <dbReference type="HAMAP-Rule" id="MF_02070"/>
    </source>
</evidence>
<dbReference type="Pfam" id="PF03808">
    <property type="entry name" value="Glyco_tran_WecG"/>
    <property type="match status" value="1"/>
</dbReference>
<evidence type="ECO:0000256" key="3">
    <source>
        <dbReference type="ARBA" id="ARBA00022944"/>
    </source>
</evidence>
<keyword evidence="4 5" id="KW-0961">Cell wall biogenesis/degradation</keyword>
<keyword evidence="3 5" id="KW-0777">Teichoic acid biosynthesis</keyword>